<dbReference type="Proteomes" id="UP000829398">
    <property type="component" value="Chromosome 6"/>
</dbReference>
<dbReference type="EMBL" id="CM039175">
    <property type="protein sequence ID" value="KAH9735679.1"/>
    <property type="molecule type" value="Genomic_DNA"/>
</dbReference>
<reference evidence="2" key="1">
    <citation type="journal article" date="2023" name="Hortic. Res.">
        <title>A chromosome-level phased genome enabling allele-level studies in sweet orange: a case study on citrus Huanglongbing tolerance.</title>
        <authorList>
            <person name="Wu B."/>
            <person name="Yu Q."/>
            <person name="Deng Z."/>
            <person name="Duan Y."/>
            <person name="Luo F."/>
            <person name="Gmitter F. Jr."/>
        </authorList>
    </citation>
    <scope>NUCLEOTIDE SEQUENCE [LARGE SCALE GENOMIC DNA]</scope>
    <source>
        <strain evidence="2">cv. Valencia</strain>
    </source>
</reference>
<organism evidence="1 2">
    <name type="scientific">Citrus sinensis</name>
    <name type="common">Sweet orange</name>
    <name type="synonym">Citrus aurantium var. sinensis</name>
    <dbReference type="NCBI Taxonomy" id="2711"/>
    <lineage>
        <taxon>Eukaryota</taxon>
        <taxon>Viridiplantae</taxon>
        <taxon>Streptophyta</taxon>
        <taxon>Embryophyta</taxon>
        <taxon>Tracheophyta</taxon>
        <taxon>Spermatophyta</taxon>
        <taxon>Magnoliopsida</taxon>
        <taxon>eudicotyledons</taxon>
        <taxon>Gunneridae</taxon>
        <taxon>Pentapetalae</taxon>
        <taxon>rosids</taxon>
        <taxon>malvids</taxon>
        <taxon>Sapindales</taxon>
        <taxon>Rutaceae</taxon>
        <taxon>Aurantioideae</taxon>
        <taxon>Citrus</taxon>
    </lineage>
</organism>
<protein>
    <submittedName>
        <fullName evidence="1">Calcium-transporting ATPase 4 endoplasmic reticulum-type</fullName>
    </submittedName>
</protein>
<name>A0ACB8JT95_CITSI</name>
<accession>A0ACB8JT95</accession>
<proteinExistence type="predicted"/>
<sequence length="592" mass="65211">MVLVEKMGLPEGSRDYESRIGGEILSCCRMWNEYERRIATLEFDRDRKSMGVIVNSQLGKRSLFVKGAVENVLERSTKMQLLDGSVVPLDHKSRNLILDALHEMSTGALRCLGFAYKDELPDFETYDGNEDHPAHTLLLNPSNYASIECGLTFVGLVGLRDPPRNEVHQAIEDCRAAGIRVMVITGDNKNTAEAICREIGVFERNEDISLNSLTGKEFMEMHDKKAHLRQSGGLLFSRAEPRHKQEIVRLLKEDGEVVAMTGDGVNDAPALKLADIGIAMGIAGTEVAKEASDMVLADDDFGTIVSAVGEGRSIYNNMKAFIRYMISSNIGEVASIFFTAALGIPEGLIPVQLLWVNLVTDGPPATALGFNPPDKDIMKKPPRRSDDSLISAWILFRYLVIGLYVGIATVGVFIIWYTHGSFLGINLIGDGHSLVTYSQLTNWGQCPSWGNFTVSPFTAGNQVFTFNDNPCDYFHGGKVKAMTLSLSVLVAIEMFNSLNALSEDGSLLTMPPWVNPWLLLAMSVSFGLHFLILYVPFLAQIFGIVPLSFNEWLLVLAIAFPVVLIDEVLKFVGRCTSGSQTSRRKSSKPKSE</sequence>
<evidence type="ECO:0000313" key="1">
    <source>
        <dbReference type="EMBL" id="KAH9735679.1"/>
    </source>
</evidence>
<keyword evidence="2" id="KW-1185">Reference proteome</keyword>
<comment type="caution">
    <text evidence="1">The sequence shown here is derived from an EMBL/GenBank/DDBJ whole genome shotgun (WGS) entry which is preliminary data.</text>
</comment>
<evidence type="ECO:0000313" key="2">
    <source>
        <dbReference type="Proteomes" id="UP000829398"/>
    </source>
</evidence>
<gene>
    <name evidence="1" type="ORF">KPL71_017823</name>
</gene>